<protein>
    <recommendedName>
        <fullName evidence="4">DUF19 domain-containing protein</fullName>
    </recommendedName>
</protein>
<organism evidence="2 3">
    <name type="scientific">Biomphalaria glabrata</name>
    <name type="common">Bloodfluke planorb</name>
    <name type="synonym">Freshwater snail</name>
    <dbReference type="NCBI Taxonomy" id="6526"/>
    <lineage>
        <taxon>Eukaryota</taxon>
        <taxon>Metazoa</taxon>
        <taxon>Spiralia</taxon>
        <taxon>Lophotrochozoa</taxon>
        <taxon>Mollusca</taxon>
        <taxon>Gastropoda</taxon>
        <taxon>Heterobranchia</taxon>
        <taxon>Euthyneura</taxon>
        <taxon>Panpulmonata</taxon>
        <taxon>Hygrophila</taxon>
        <taxon>Lymnaeoidea</taxon>
        <taxon>Planorbidae</taxon>
        <taxon>Biomphalaria</taxon>
    </lineage>
</organism>
<dbReference type="VEuPathDB" id="VectorBase:BGLB020525"/>
<sequence>MYHPLLLCCIAALLTVFEAVSGVWMNEDCASLQQCQQFLPQHAIMSFFNEQSMEHYTRTCRDKVELNRCFNDNKDLCQGSASLVNYQVTVAAVNFFCSTEGQQGLPSLMTSPCFNANTLSDVLRHTSCLGKFVDNWFRSVQTPVDRHDEEGSREGDNLDACFLFNELKDCVGNAVLNRCGHNYTIYARYILDINLQTLGLQVGCRDNHQTGRLNTRELRYTPLNNGR</sequence>
<dbReference type="Proteomes" id="UP000076420">
    <property type="component" value="Unassembled WGS sequence"/>
</dbReference>
<reference evidence="2" key="1">
    <citation type="submission" date="2020-05" db="UniProtKB">
        <authorList>
            <consortium name="EnsemblMetazoa"/>
        </authorList>
    </citation>
    <scope>IDENTIFICATION</scope>
    <source>
        <strain evidence="2">BB02</strain>
    </source>
</reference>
<dbReference type="EnsemblMetazoa" id="BGLB020525-RA">
    <property type="protein sequence ID" value="BGLB020525-PA"/>
    <property type="gene ID" value="BGLB020525"/>
</dbReference>
<evidence type="ECO:0000256" key="1">
    <source>
        <dbReference type="SAM" id="SignalP"/>
    </source>
</evidence>
<dbReference type="AlphaFoldDB" id="A0A2C9KK02"/>
<evidence type="ECO:0000313" key="2">
    <source>
        <dbReference type="EnsemblMetazoa" id="BGLB020525-PA"/>
    </source>
</evidence>
<dbReference type="KEGG" id="bgt:106072082"/>
<feature type="chain" id="PRO_5012677369" description="DUF19 domain-containing protein" evidence="1">
    <location>
        <begin position="23"/>
        <end position="227"/>
    </location>
</feature>
<keyword evidence="1" id="KW-0732">Signal</keyword>
<gene>
    <name evidence="2" type="primary">106072082</name>
</gene>
<evidence type="ECO:0008006" key="4">
    <source>
        <dbReference type="Google" id="ProtNLM"/>
    </source>
</evidence>
<name>A0A2C9KK02_BIOGL</name>
<evidence type="ECO:0000313" key="3">
    <source>
        <dbReference type="Proteomes" id="UP000076420"/>
    </source>
</evidence>
<accession>A0A2C9KK02</accession>
<dbReference type="VEuPathDB" id="VectorBase:BGLAX_030470"/>
<feature type="signal peptide" evidence="1">
    <location>
        <begin position="1"/>
        <end position="22"/>
    </location>
</feature>
<proteinExistence type="predicted"/>